<evidence type="ECO:0000256" key="1">
    <source>
        <dbReference type="ARBA" id="ARBA00008878"/>
    </source>
</evidence>
<feature type="domain" description="Rapamycin-insensitive companion of mTOR N-terminal" evidence="3">
    <location>
        <begin position="24"/>
        <end position="386"/>
    </location>
</feature>
<evidence type="ECO:0000259" key="2">
    <source>
        <dbReference type="SMART" id="SM01307"/>
    </source>
</evidence>
<reference evidence="5 6" key="1">
    <citation type="journal article" date="2019" name="Sci. Rep.">
        <title>Comparative genomics of chytrid fungi reveal insights into the obligate biotrophic and pathogenic lifestyle of Synchytrium endobioticum.</title>
        <authorList>
            <person name="van de Vossenberg B.T.L.H."/>
            <person name="Warris S."/>
            <person name="Nguyen H.D.T."/>
            <person name="van Gent-Pelzer M.P.E."/>
            <person name="Joly D.L."/>
            <person name="van de Geest H.C."/>
            <person name="Bonants P.J.M."/>
            <person name="Smith D.S."/>
            <person name="Levesque C.A."/>
            <person name="van der Lee T.A.J."/>
        </authorList>
    </citation>
    <scope>NUCLEOTIDE SEQUENCE [LARGE SCALE GENOMIC DNA]</scope>
    <source>
        <strain evidence="5 6">CBS 675.73</strain>
    </source>
</reference>
<comment type="similarity">
    <text evidence="1">Belongs to the RICTOR family.</text>
</comment>
<dbReference type="InterPro" id="IPR029452">
    <property type="entry name" value="RICTOR_V"/>
</dbReference>
<dbReference type="SMART" id="SM01307">
    <property type="entry name" value="RICTOR_M"/>
    <property type="match status" value="1"/>
</dbReference>
<dbReference type="SMART" id="SM01303">
    <property type="entry name" value="RasGEF_N_2"/>
    <property type="match status" value="1"/>
</dbReference>
<evidence type="ECO:0008006" key="7">
    <source>
        <dbReference type="Google" id="ProtNLM"/>
    </source>
</evidence>
<dbReference type="Pfam" id="PF14663">
    <property type="entry name" value="RasGEF_N_2"/>
    <property type="match status" value="1"/>
</dbReference>
<dbReference type="AlphaFoldDB" id="A0A507FB31"/>
<accession>A0A507FB31</accession>
<dbReference type="Pfam" id="PF14668">
    <property type="entry name" value="RICTOR_V"/>
    <property type="match status" value="1"/>
</dbReference>
<dbReference type="OrthoDB" id="271111at2759"/>
<feature type="domain" description="Rapamycin-insensitive companion of mTOR middle" evidence="2">
    <location>
        <begin position="445"/>
        <end position="670"/>
    </location>
</feature>
<evidence type="ECO:0000259" key="3">
    <source>
        <dbReference type="SMART" id="SM01308"/>
    </source>
</evidence>
<dbReference type="GO" id="GO:0038203">
    <property type="term" value="P:TORC2 signaling"/>
    <property type="evidence" value="ECO:0007669"/>
    <property type="project" value="TreeGrafter"/>
</dbReference>
<comment type="caution">
    <text evidence="5">The sequence shown here is derived from an EMBL/GenBank/DDBJ whole genome shotgun (WGS) entry which is preliminary data.</text>
</comment>
<dbReference type="InterPro" id="IPR011989">
    <property type="entry name" value="ARM-like"/>
</dbReference>
<dbReference type="PANTHER" id="PTHR13298">
    <property type="entry name" value="CYTOSOLIC REGULATOR PIANISSIMO"/>
    <property type="match status" value="1"/>
</dbReference>
<dbReference type="Pfam" id="PF14664">
    <property type="entry name" value="RICTOR_N"/>
    <property type="match status" value="1"/>
</dbReference>
<sequence>MSSKVDVGLLLESLRSNPMPQVRLAAMNSLLKELRSAGSSGAAAGSSIAVMRSLRACLTDSGKEIRANAFRILRHIVTNEGISSVVLCMRCGIDLFVVRALTRDNRFDLEREQAIKLVRALLDVEGGAKVLSPGVVRILVSLAENPEDKMRIVALETICEIAVLNIQLLASCAGIRVLFAALGDVVGKPAITNVMVSTLVHLLDSHPTRRFLRADVELESVISGLTDPVSSPDRIKACTQILALFLKTWTGVIYLSMNSKRSLKAVVDCLSLPNDVCRTAVLEMLFGVLGVKVGTGNSSATPSLISPTLTPKKHQYVYNNVIVEREHRCLEAGGSLVHFQSVLLVVFMEVGLLETLSQVVQTENKEIATLATIFASEIQQLSKTLPAKHAAKIQSMAGLFEMASNFQNEMDRHCATAAFGHIDSFYEKSQAIRFADVKEVVGGQIEDTQFKAIVAEAEKMFLRDSGKWGWDFIQEFLLVLLNNSRRADEVLKSTKILKRLLAFFKPIGSGFGSDMSLEDVDILKNTGCNLMRVLLSCNEGVRLLAESKFMTEIAEEFNKLDPINGPLTADALFVKSRMEHDASGIYFHFLAELSNSPSGMSILHRFKIFNMYYLITELQSRQDLIFALVGSVDFTRDGTHERVILSKLMTSGEKDVRLFATEFVGKLLFENSDEGTREWCVEVLVVQIYDASKEISDKAKVSLEAACDLPGVVEAILSQNPAYQLDSLTNPVYMRFLRLPAGFAYLDSYDYIRAELAAWIQFGIFNYVTRVELLLDEFYFKPSSQTTNSLSFPLHFYGELTQTAQGCDFLRESGHFRLFANIILDKKQDSVANVSCLKACLWAVGHIGASNCGVGFLSDSNLLHSIVEIAATSSVLSLRGTCVYVLSLVGQSTRGVEMLQELGWDVLQSSRHAPVALPRDLLNLLDLKPWDFTSSLPEADESQALIRSSNLDPTEQDILKNVGMLSNHILAKAASKNLARLQYDHEEYFRNTSLYLCVMSLLSRMHYRLTVRRFIQQLFEKLVFDEEVLELSLNRD</sequence>
<dbReference type="SMART" id="SM01308">
    <property type="entry name" value="RICTOR_N"/>
    <property type="match status" value="1"/>
</dbReference>
<gene>
    <name evidence="5" type="ORF">CcCBS67573_g05786</name>
</gene>
<feature type="domain" description="Rapamycin-insensitive companion of mTOR" evidence="4">
    <location>
        <begin position="834"/>
        <end position="906"/>
    </location>
</feature>
<dbReference type="InterPro" id="IPR016024">
    <property type="entry name" value="ARM-type_fold"/>
</dbReference>
<organism evidence="5 6">
    <name type="scientific">Chytriomyces confervae</name>
    <dbReference type="NCBI Taxonomy" id="246404"/>
    <lineage>
        <taxon>Eukaryota</taxon>
        <taxon>Fungi</taxon>
        <taxon>Fungi incertae sedis</taxon>
        <taxon>Chytridiomycota</taxon>
        <taxon>Chytridiomycota incertae sedis</taxon>
        <taxon>Chytridiomycetes</taxon>
        <taxon>Chytridiales</taxon>
        <taxon>Chytriomycetaceae</taxon>
        <taxon>Chytriomyces</taxon>
    </lineage>
</organism>
<name>A0A507FB31_9FUNG</name>
<evidence type="ECO:0000259" key="4">
    <source>
        <dbReference type="SMART" id="SM01310"/>
    </source>
</evidence>
<proteinExistence type="inferred from homology"/>
<evidence type="ECO:0000313" key="6">
    <source>
        <dbReference type="Proteomes" id="UP000320333"/>
    </source>
</evidence>
<dbReference type="GO" id="GO:0031932">
    <property type="term" value="C:TORC2 complex"/>
    <property type="evidence" value="ECO:0007669"/>
    <property type="project" value="InterPro"/>
</dbReference>
<dbReference type="InterPro" id="IPR028268">
    <property type="entry name" value="Pianissimo_fam"/>
</dbReference>
<dbReference type="Pfam" id="PF14666">
    <property type="entry name" value="RICTOR_M"/>
    <property type="match status" value="1"/>
</dbReference>
<dbReference type="Gene3D" id="1.25.10.10">
    <property type="entry name" value="Leucine-rich Repeat Variant"/>
    <property type="match status" value="1"/>
</dbReference>
<protein>
    <recommendedName>
        <fullName evidence="7">Rapamycin-insensitive companion of mTOR N-terminal domain-containing protein</fullName>
    </recommendedName>
</protein>
<dbReference type="STRING" id="246404.A0A507FB31"/>
<dbReference type="PANTHER" id="PTHR13298:SF11">
    <property type="entry name" value="RAPAMYCIN-INSENSITIVE COMPANION OF MTOR"/>
    <property type="match status" value="1"/>
</dbReference>
<dbReference type="InterPro" id="IPR029453">
    <property type="entry name" value="Rictor_IV"/>
</dbReference>
<dbReference type="InterPro" id="IPR029451">
    <property type="entry name" value="RICTOR_M"/>
</dbReference>
<dbReference type="InterPro" id="IPR028267">
    <property type="entry name" value="Pianissimo_N"/>
</dbReference>
<evidence type="ECO:0000313" key="5">
    <source>
        <dbReference type="EMBL" id="TPX72536.1"/>
    </source>
</evidence>
<dbReference type="EMBL" id="QEAP01000220">
    <property type="protein sequence ID" value="TPX72536.1"/>
    <property type="molecule type" value="Genomic_DNA"/>
</dbReference>
<dbReference type="Proteomes" id="UP000320333">
    <property type="component" value="Unassembled WGS sequence"/>
</dbReference>
<keyword evidence="6" id="KW-1185">Reference proteome</keyword>
<dbReference type="SMART" id="SM01310">
    <property type="entry name" value="RICTOR_V"/>
    <property type="match status" value="1"/>
</dbReference>
<dbReference type="SUPFAM" id="SSF48371">
    <property type="entry name" value="ARM repeat"/>
    <property type="match status" value="1"/>
</dbReference>